<keyword evidence="6 10" id="KW-0812">Transmembrane</keyword>
<dbReference type="GO" id="GO:0015031">
    <property type="term" value="P:protein transport"/>
    <property type="evidence" value="ECO:0007669"/>
    <property type="project" value="UniProtKB-KW"/>
</dbReference>
<dbReference type="InterPro" id="IPR006260">
    <property type="entry name" value="TonB/TolA_C"/>
</dbReference>
<feature type="transmembrane region" description="Helical" evidence="10">
    <location>
        <begin position="12"/>
        <end position="37"/>
    </location>
</feature>
<evidence type="ECO:0000256" key="4">
    <source>
        <dbReference type="ARBA" id="ARBA00022475"/>
    </source>
</evidence>
<evidence type="ECO:0000256" key="10">
    <source>
        <dbReference type="SAM" id="Phobius"/>
    </source>
</evidence>
<evidence type="ECO:0000259" key="11">
    <source>
        <dbReference type="PROSITE" id="PS52015"/>
    </source>
</evidence>
<evidence type="ECO:0000256" key="6">
    <source>
        <dbReference type="ARBA" id="ARBA00022692"/>
    </source>
</evidence>
<dbReference type="PANTHER" id="PTHR33446">
    <property type="entry name" value="PROTEIN TONB-RELATED"/>
    <property type="match status" value="1"/>
</dbReference>
<feature type="domain" description="TonB C-terminal" evidence="11">
    <location>
        <begin position="129"/>
        <end position="217"/>
    </location>
</feature>
<name>A0A7X1B9L0_9BACT</name>
<evidence type="ECO:0000256" key="3">
    <source>
        <dbReference type="ARBA" id="ARBA00022448"/>
    </source>
</evidence>
<dbReference type="PROSITE" id="PS52015">
    <property type="entry name" value="TONB_CTD"/>
    <property type="match status" value="1"/>
</dbReference>
<evidence type="ECO:0000256" key="7">
    <source>
        <dbReference type="ARBA" id="ARBA00022927"/>
    </source>
</evidence>
<sequence>MRTMYTPAPLPLSVRLKAFGIGLTGVVATFALLPILMEIPNPFIGPPVVPVKPVAEQLPEFIKHEEPIPIVEPDEIDKPVFEDKLPDVTIGMMESLLNPRDNGVKIAVDAGNSFVKADEEAFGVFLTSQLDKQPRVIVATKPLYPYSMQQSKTVGLVTVEFIIDETGRVIRPRIVKSSHREFEQAALEAVTKSKWQPGQKNGANVRTLVHQPIHFNP</sequence>
<reference evidence="12 13" key="1">
    <citation type="submission" date="2020-07" db="EMBL/GenBank/DDBJ databases">
        <authorList>
            <person name="Feng X."/>
        </authorList>
    </citation>
    <scope>NUCLEOTIDE SEQUENCE [LARGE SCALE GENOMIC DNA]</scope>
    <source>
        <strain evidence="12 13">JCM23202</strain>
    </source>
</reference>
<keyword evidence="7" id="KW-0653">Protein transport</keyword>
<evidence type="ECO:0000256" key="1">
    <source>
        <dbReference type="ARBA" id="ARBA00004383"/>
    </source>
</evidence>
<organism evidence="12 13">
    <name type="scientific">Pelagicoccus albus</name>
    <dbReference type="NCBI Taxonomy" id="415222"/>
    <lineage>
        <taxon>Bacteria</taxon>
        <taxon>Pseudomonadati</taxon>
        <taxon>Verrucomicrobiota</taxon>
        <taxon>Opitutia</taxon>
        <taxon>Puniceicoccales</taxon>
        <taxon>Pelagicoccaceae</taxon>
        <taxon>Pelagicoccus</taxon>
    </lineage>
</organism>
<comment type="subcellular location">
    <subcellularLocation>
        <location evidence="1">Cell inner membrane</location>
        <topology evidence="1">Single-pass membrane protein</topology>
        <orientation evidence="1">Periplasmic side</orientation>
    </subcellularLocation>
</comment>
<evidence type="ECO:0000313" key="13">
    <source>
        <dbReference type="Proteomes" id="UP000526501"/>
    </source>
</evidence>
<dbReference type="EMBL" id="JACHVC010000013">
    <property type="protein sequence ID" value="MBC2608230.1"/>
    <property type="molecule type" value="Genomic_DNA"/>
</dbReference>
<accession>A0A7X1B9L0</accession>
<evidence type="ECO:0000256" key="9">
    <source>
        <dbReference type="ARBA" id="ARBA00023136"/>
    </source>
</evidence>
<evidence type="ECO:0000256" key="2">
    <source>
        <dbReference type="ARBA" id="ARBA00006555"/>
    </source>
</evidence>
<dbReference type="InterPro" id="IPR051045">
    <property type="entry name" value="TonB-dependent_transducer"/>
</dbReference>
<dbReference type="NCBIfam" id="TIGR01352">
    <property type="entry name" value="tonB_Cterm"/>
    <property type="match status" value="1"/>
</dbReference>
<protein>
    <submittedName>
        <fullName evidence="12">Energy transducer TonB</fullName>
    </submittedName>
</protein>
<comment type="caution">
    <text evidence="12">The sequence shown here is derived from an EMBL/GenBank/DDBJ whole genome shotgun (WGS) entry which is preliminary data.</text>
</comment>
<evidence type="ECO:0000256" key="5">
    <source>
        <dbReference type="ARBA" id="ARBA00022519"/>
    </source>
</evidence>
<dbReference type="AlphaFoldDB" id="A0A7X1B9L0"/>
<evidence type="ECO:0000256" key="8">
    <source>
        <dbReference type="ARBA" id="ARBA00022989"/>
    </source>
</evidence>
<keyword evidence="13" id="KW-1185">Reference proteome</keyword>
<dbReference type="RefSeq" id="WP_185662080.1">
    <property type="nucleotide sequence ID" value="NZ_CAWPOO010000013.1"/>
</dbReference>
<evidence type="ECO:0000313" key="12">
    <source>
        <dbReference type="EMBL" id="MBC2608230.1"/>
    </source>
</evidence>
<keyword evidence="5" id="KW-0997">Cell inner membrane</keyword>
<comment type="similarity">
    <text evidence="2">Belongs to the TonB family.</text>
</comment>
<dbReference type="Proteomes" id="UP000526501">
    <property type="component" value="Unassembled WGS sequence"/>
</dbReference>
<gene>
    <name evidence="12" type="ORF">H5P27_19395</name>
</gene>
<proteinExistence type="inferred from homology"/>
<keyword evidence="9 10" id="KW-0472">Membrane</keyword>
<dbReference type="GO" id="GO:0055085">
    <property type="term" value="P:transmembrane transport"/>
    <property type="evidence" value="ECO:0007669"/>
    <property type="project" value="InterPro"/>
</dbReference>
<keyword evidence="8 10" id="KW-1133">Transmembrane helix</keyword>
<dbReference type="GO" id="GO:0005886">
    <property type="term" value="C:plasma membrane"/>
    <property type="evidence" value="ECO:0007669"/>
    <property type="project" value="UniProtKB-SubCell"/>
</dbReference>
<keyword evidence="4" id="KW-1003">Cell membrane</keyword>
<keyword evidence="3" id="KW-0813">Transport</keyword>
<dbReference type="InterPro" id="IPR037682">
    <property type="entry name" value="TonB_C"/>
</dbReference>
<dbReference type="SUPFAM" id="SSF74653">
    <property type="entry name" value="TolA/TonB C-terminal domain"/>
    <property type="match status" value="1"/>
</dbReference>
<dbReference type="Gene3D" id="3.30.1150.10">
    <property type="match status" value="1"/>
</dbReference>
<dbReference type="Pfam" id="PF03544">
    <property type="entry name" value="TonB_C"/>
    <property type="match status" value="1"/>
</dbReference>